<dbReference type="OrthoDB" id="10065073at2759"/>
<reference evidence="5 6" key="1">
    <citation type="journal article" date="2017" name="Curr. Biol.">
        <title>Genome architecture and evolution of a unichromosomal asexual nematode.</title>
        <authorList>
            <person name="Fradin H."/>
            <person name="Zegar C."/>
            <person name="Gutwein M."/>
            <person name="Lucas J."/>
            <person name="Kovtun M."/>
            <person name="Corcoran D."/>
            <person name="Baugh L.R."/>
            <person name="Kiontke K."/>
            <person name="Gunsalus K."/>
            <person name="Fitch D.H."/>
            <person name="Piano F."/>
        </authorList>
    </citation>
    <scope>NUCLEOTIDE SEQUENCE [LARGE SCALE GENOMIC DNA]</scope>
    <source>
        <strain evidence="5">PF1309</strain>
    </source>
</reference>
<dbReference type="AlphaFoldDB" id="A0A2A2L591"/>
<dbReference type="PANTHER" id="PTHR12974">
    <property type="entry name" value="PRION-LIKE- Q/N-RICH -DOMAIN-BEARING PROTEIN PROTEIN 44"/>
    <property type="match status" value="1"/>
</dbReference>
<keyword evidence="3" id="KW-0808">Transferase</keyword>
<comment type="caution">
    <text evidence="5">The sequence shown here is derived from an EMBL/GenBank/DDBJ whole genome shotgun (WGS) entry which is preliminary data.</text>
</comment>
<gene>
    <name evidence="5" type="ORF">WR25_09332</name>
</gene>
<comment type="catalytic activity">
    <reaction evidence="4">
        <text>RNA(n) + ATP = RNA(n)-3'-adenine ribonucleotide + diphosphate</text>
        <dbReference type="Rhea" id="RHEA:11332"/>
        <dbReference type="Rhea" id="RHEA-COMP:14527"/>
        <dbReference type="Rhea" id="RHEA-COMP:17347"/>
        <dbReference type="ChEBI" id="CHEBI:30616"/>
        <dbReference type="ChEBI" id="CHEBI:33019"/>
        <dbReference type="ChEBI" id="CHEBI:140395"/>
        <dbReference type="ChEBI" id="CHEBI:173115"/>
        <dbReference type="EC" id="2.7.7.19"/>
    </reaction>
    <physiologicalReaction direction="left-to-right" evidence="4">
        <dbReference type="Rhea" id="RHEA:11333"/>
    </physiologicalReaction>
</comment>
<dbReference type="STRING" id="2018661.A0A2A2L591"/>
<organism evidence="5 6">
    <name type="scientific">Diploscapter pachys</name>
    <dbReference type="NCBI Taxonomy" id="2018661"/>
    <lineage>
        <taxon>Eukaryota</taxon>
        <taxon>Metazoa</taxon>
        <taxon>Ecdysozoa</taxon>
        <taxon>Nematoda</taxon>
        <taxon>Chromadorea</taxon>
        <taxon>Rhabditida</taxon>
        <taxon>Rhabditina</taxon>
        <taxon>Rhabditomorpha</taxon>
        <taxon>Rhabditoidea</taxon>
        <taxon>Rhabditidae</taxon>
        <taxon>Diploscapter</taxon>
    </lineage>
</organism>
<proteinExistence type="inferred from homology"/>
<keyword evidence="6" id="KW-1185">Reference proteome</keyword>
<dbReference type="Proteomes" id="UP000218231">
    <property type="component" value="Unassembled WGS sequence"/>
</dbReference>
<comment type="similarity">
    <text evidence="1">Belongs to the TENT family.</text>
</comment>
<dbReference type="EMBL" id="LIAE01007184">
    <property type="protein sequence ID" value="PAV81349.1"/>
    <property type="molecule type" value="Genomic_DNA"/>
</dbReference>
<evidence type="ECO:0000256" key="2">
    <source>
        <dbReference type="ARBA" id="ARBA00012388"/>
    </source>
</evidence>
<name>A0A2A2L591_9BILA</name>
<dbReference type="PANTHER" id="PTHR12974:SF36">
    <property type="entry name" value="POLYNUCLEOTIDE ADENYLYLTRANSFERASE"/>
    <property type="match status" value="1"/>
</dbReference>
<accession>A0A2A2L591</accession>
<dbReference type="InterPro" id="IPR012937">
    <property type="entry name" value="TET5"/>
</dbReference>
<dbReference type="SMART" id="SM01153">
    <property type="entry name" value="DUF1693"/>
    <property type="match status" value="1"/>
</dbReference>
<dbReference type="GO" id="GO:1990817">
    <property type="term" value="F:poly(A) RNA polymerase activity"/>
    <property type="evidence" value="ECO:0007669"/>
    <property type="project" value="UniProtKB-EC"/>
</dbReference>
<dbReference type="GO" id="GO:0048255">
    <property type="term" value="P:mRNA stabilization"/>
    <property type="evidence" value="ECO:0007669"/>
    <property type="project" value="TreeGrafter"/>
</dbReference>
<dbReference type="Pfam" id="PF07984">
    <property type="entry name" value="NTP_transf_7"/>
    <property type="match status" value="1"/>
</dbReference>
<dbReference type="EC" id="2.7.7.19" evidence="2"/>
<evidence type="ECO:0000256" key="3">
    <source>
        <dbReference type="ARBA" id="ARBA00022679"/>
    </source>
</evidence>
<evidence type="ECO:0000313" key="6">
    <source>
        <dbReference type="Proteomes" id="UP000218231"/>
    </source>
</evidence>
<evidence type="ECO:0000256" key="1">
    <source>
        <dbReference type="ARBA" id="ARBA00007631"/>
    </source>
</evidence>
<protein>
    <recommendedName>
        <fullName evidence="2">polynucleotide adenylyltransferase</fullName>
        <ecNumber evidence="2">2.7.7.19</ecNumber>
    </recommendedName>
</protein>
<evidence type="ECO:0000313" key="5">
    <source>
        <dbReference type="EMBL" id="PAV81349.1"/>
    </source>
</evidence>
<dbReference type="GO" id="GO:0003723">
    <property type="term" value="F:RNA binding"/>
    <property type="evidence" value="ECO:0007669"/>
    <property type="project" value="TreeGrafter"/>
</dbReference>
<evidence type="ECO:0000256" key="4">
    <source>
        <dbReference type="ARBA" id="ARBA00047933"/>
    </source>
</evidence>
<sequence>MHPSPRVSEVSECANEANFSNFALKTDGQPLPVSSTMTLKQNQVARLRTVLDEKVDIHGRGNFPTISVRLLDLIIRVRHKLRQAEMPPKCVKLNGGAASFVASADAFPYADIDLIFPMESGDADSFDKVRDAVFDTIVEMLPDATNKTKMNADTLKDIYIRKMVKVSSNDDRWSLFALNNEFGRCIELKFVDKMKRQFEFSVDSFQIRIDPILENPSAQRPTVVIESMYGDIHMALSHLKERLIDTRKPEEIRGGGLLKYCHLLTRGYKAARPDKCRQLERYMCSRFFIDFSDVATQEQKLKNYLDNHFGSNSDQWSLSGDETDSEASTSQAPSSIMAQNQLRYDFLMLLYRVISESTVCLMSHDRKMTLQMIDRLAFQVSMSMSMSMYSCQQPAVAGHIPRTTLFYLQPNTSRWIPVV</sequence>